<proteinExistence type="predicted"/>
<dbReference type="Proteomes" id="UP000240228">
    <property type="component" value="Unassembled WGS sequence"/>
</dbReference>
<organism evidence="1 2">
    <name type="scientific">Bifidobacterium callitrichos</name>
    <dbReference type="NCBI Taxonomy" id="762209"/>
    <lineage>
        <taxon>Bacteria</taxon>
        <taxon>Bacillati</taxon>
        <taxon>Actinomycetota</taxon>
        <taxon>Actinomycetes</taxon>
        <taxon>Bifidobacteriales</taxon>
        <taxon>Bifidobacteriaceae</taxon>
        <taxon>Bifidobacterium</taxon>
    </lineage>
</organism>
<reference evidence="2" key="1">
    <citation type="submission" date="2017-09" db="EMBL/GenBank/DDBJ databases">
        <authorList>
            <person name="Sela D.A."/>
            <person name="Albert K."/>
        </authorList>
    </citation>
    <scope>NUCLEOTIDE SEQUENCE [LARGE SCALE GENOMIC DNA]</scope>
    <source>
        <strain evidence="2">UMA51805</strain>
    </source>
</reference>
<dbReference type="Gene3D" id="1.10.520.40">
    <property type="entry name" value="CRISPR-associated protein Cse2"/>
    <property type="match status" value="1"/>
</dbReference>
<dbReference type="Pfam" id="PF09485">
    <property type="entry name" value="CRISPR_Cse2"/>
    <property type="match status" value="1"/>
</dbReference>
<gene>
    <name evidence="1" type="ORF">CPA40_02345</name>
</gene>
<reference evidence="1 2" key="2">
    <citation type="submission" date="2018-03" db="EMBL/GenBank/DDBJ databases">
        <title>The comparative genomics of Bifidobacterium callitrichos reflects dietary carbohydrate utilization within the common marmoset gut.</title>
        <authorList>
            <person name="Rani A."/>
        </authorList>
    </citation>
    <scope>NUCLEOTIDE SEQUENCE [LARGE SCALE GENOMIC DNA]</scope>
    <source>
        <strain evidence="1 2">UMA51805</strain>
    </source>
</reference>
<protein>
    <submittedName>
        <fullName evidence="1">Type I-E CRISPR-associated protein Cse2/CasB</fullName>
    </submittedName>
</protein>
<dbReference type="EMBL" id="NWTX01000002">
    <property type="protein sequence ID" value="PST47174.1"/>
    <property type="molecule type" value="Genomic_DNA"/>
</dbReference>
<dbReference type="NCBIfam" id="TIGR02548">
    <property type="entry name" value="casB_cse2"/>
    <property type="match status" value="1"/>
</dbReference>
<dbReference type="RefSeq" id="WP_107043565.1">
    <property type="nucleotide sequence ID" value="NZ_NWTX01000002.1"/>
</dbReference>
<accession>A0A2T3GCG2</accession>
<comment type="caution">
    <text evidence="1">The sequence shown here is derived from an EMBL/GenBank/DDBJ whole genome shotgun (WGS) entry which is preliminary data.</text>
</comment>
<name>A0A2T3GCG2_9BIFI</name>
<keyword evidence="2" id="KW-1185">Reference proteome</keyword>
<dbReference type="InterPro" id="IPR013382">
    <property type="entry name" value="CRISPR-assoc_prot_Cse2"/>
</dbReference>
<dbReference type="AlphaFoldDB" id="A0A2T3GCG2"/>
<evidence type="ECO:0000313" key="1">
    <source>
        <dbReference type="EMBL" id="PST47174.1"/>
    </source>
</evidence>
<evidence type="ECO:0000313" key="2">
    <source>
        <dbReference type="Proteomes" id="UP000240228"/>
    </source>
</evidence>
<dbReference type="InterPro" id="IPR038287">
    <property type="entry name" value="Cse2_sf"/>
</dbReference>
<sequence length="211" mass="24353">MRRYYSRDKAKALAKYVNGRILDIQRDYTRRDGGTPESRARLARLRRDLDGSAPSWMMIGDELFTGWPNALPDLDDANEEVLAAKSALELYALHQQSRRDRAAQEPMSDMDKRMTFGRACRMIEPDSSRANGVKRRLQSIEATPDFDGMVRGIRSLIMLMRQSGRMIPLDYRSLTQDLYQLQFPESRGKVFERWSFDYSAKLQSAKEGDAE</sequence>